<dbReference type="Pfam" id="PF03645">
    <property type="entry name" value="Tctex-1"/>
    <property type="match status" value="1"/>
</dbReference>
<dbReference type="InterPro" id="IPR005334">
    <property type="entry name" value="Tctex-1-like"/>
</dbReference>
<dbReference type="GO" id="GO:0005737">
    <property type="term" value="C:cytoplasm"/>
    <property type="evidence" value="ECO:0007669"/>
    <property type="project" value="TreeGrafter"/>
</dbReference>
<keyword evidence="3" id="KW-1185">Reference proteome</keyword>
<organism evidence="2 3">
    <name type="scientific">Elysia crispata</name>
    <name type="common">lettuce slug</name>
    <dbReference type="NCBI Taxonomy" id="231223"/>
    <lineage>
        <taxon>Eukaryota</taxon>
        <taxon>Metazoa</taxon>
        <taxon>Spiralia</taxon>
        <taxon>Lophotrochozoa</taxon>
        <taxon>Mollusca</taxon>
        <taxon>Gastropoda</taxon>
        <taxon>Heterobranchia</taxon>
        <taxon>Euthyneura</taxon>
        <taxon>Panpulmonata</taxon>
        <taxon>Sacoglossa</taxon>
        <taxon>Placobranchoidea</taxon>
        <taxon>Plakobranchidae</taxon>
        <taxon>Elysia</taxon>
    </lineage>
</organism>
<dbReference type="InterPro" id="IPR038586">
    <property type="entry name" value="Tctex-1-like_sf"/>
</dbReference>
<comment type="similarity">
    <text evidence="1">Belongs to the dynein light chain Tctex-type family.</text>
</comment>
<comment type="caution">
    <text evidence="2">The sequence shown here is derived from an EMBL/GenBank/DDBJ whole genome shotgun (WGS) entry which is preliminary data.</text>
</comment>
<evidence type="ECO:0000313" key="3">
    <source>
        <dbReference type="Proteomes" id="UP001283361"/>
    </source>
</evidence>
<dbReference type="GO" id="GO:0005868">
    <property type="term" value="C:cytoplasmic dynein complex"/>
    <property type="evidence" value="ECO:0007669"/>
    <property type="project" value="TreeGrafter"/>
</dbReference>
<dbReference type="EMBL" id="JAWDGP010005596">
    <property type="protein sequence ID" value="KAK3755520.1"/>
    <property type="molecule type" value="Genomic_DNA"/>
</dbReference>
<name>A0AAE0YRT0_9GAST</name>
<dbReference type="PANTHER" id="PTHR21255">
    <property type="entry name" value="T-COMPLEX-ASSOCIATED-TESTIS-EXPRESSED 1/ DYNEIN LIGHT CHAIN"/>
    <property type="match status" value="1"/>
</dbReference>
<dbReference type="PANTHER" id="PTHR21255:SF7">
    <property type="entry name" value="DYNEIN LIGHT CHAIN TCTEX-TYPE PROTEIN 2B"/>
    <property type="match status" value="1"/>
</dbReference>
<reference evidence="2" key="1">
    <citation type="journal article" date="2023" name="G3 (Bethesda)">
        <title>A reference genome for the long-term kleptoplast-retaining sea slug Elysia crispata morphotype clarki.</title>
        <authorList>
            <person name="Eastman K.E."/>
            <person name="Pendleton A.L."/>
            <person name="Shaikh M.A."/>
            <person name="Suttiyut T."/>
            <person name="Ogas R."/>
            <person name="Tomko P."/>
            <person name="Gavelis G."/>
            <person name="Widhalm J.R."/>
            <person name="Wisecaver J.H."/>
        </authorList>
    </citation>
    <scope>NUCLEOTIDE SEQUENCE</scope>
    <source>
        <strain evidence="2">ECLA1</strain>
    </source>
</reference>
<gene>
    <name evidence="2" type="ORF">RRG08_063596</name>
</gene>
<dbReference type="GO" id="GO:0007018">
    <property type="term" value="P:microtubule-based movement"/>
    <property type="evidence" value="ECO:0007669"/>
    <property type="project" value="TreeGrafter"/>
</dbReference>
<accession>A0AAE0YRT0</accession>
<evidence type="ECO:0000313" key="2">
    <source>
        <dbReference type="EMBL" id="KAK3755520.1"/>
    </source>
</evidence>
<protein>
    <submittedName>
        <fullName evidence="2">Uncharacterized protein</fullName>
    </submittedName>
</protein>
<evidence type="ECO:0000256" key="1">
    <source>
        <dbReference type="ARBA" id="ARBA00005361"/>
    </source>
</evidence>
<dbReference type="Gene3D" id="3.30.1140.40">
    <property type="entry name" value="Tctex-1"/>
    <property type="match status" value="1"/>
</dbReference>
<dbReference type="CDD" id="cd21459">
    <property type="entry name" value="DLC-like_TCTEX1D2"/>
    <property type="match status" value="1"/>
</dbReference>
<dbReference type="AlphaFoldDB" id="A0AAE0YRT0"/>
<dbReference type="Proteomes" id="UP001283361">
    <property type="component" value="Unassembled WGS sequence"/>
</dbReference>
<dbReference type="GO" id="GO:0045505">
    <property type="term" value="F:dynein intermediate chain binding"/>
    <property type="evidence" value="ECO:0007669"/>
    <property type="project" value="TreeGrafter"/>
</dbReference>
<sequence>MDDLISNKESEKQDGVQVWKENTFRLGPHSRFQTRLARNIVEQVVQDLISTESRYSPELARLTALEITERVQSGLKLQPHDRYKFIVQSFIGQKSGQGVMLGSRCLSNQDTDSFTEFSFQNSSLWCTVLVFALYCE</sequence>
<proteinExistence type="inferred from homology"/>